<dbReference type="Gene3D" id="3.60.21.10">
    <property type="match status" value="1"/>
</dbReference>
<proteinExistence type="predicted"/>
<keyword evidence="3" id="KW-0269">Exonuclease</keyword>
<dbReference type="CDD" id="cd07383">
    <property type="entry name" value="MPP_Dcr2"/>
    <property type="match status" value="1"/>
</dbReference>
<dbReference type="PANTHER" id="PTHR32440">
    <property type="entry name" value="PHOSPHATASE DCR2-RELATED-RELATED"/>
    <property type="match status" value="1"/>
</dbReference>
<feature type="region of interest" description="Disordered" evidence="1">
    <location>
        <begin position="1"/>
        <end position="28"/>
    </location>
</feature>
<evidence type="ECO:0000313" key="4">
    <source>
        <dbReference type="Proteomes" id="UP001187682"/>
    </source>
</evidence>
<dbReference type="InterPro" id="IPR004843">
    <property type="entry name" value="Calcineurin-like_PHP"/>
</dbReference>
<dbReference type="EMBL" id="ONZQ02000010">
    <property type="protein sequence ID" value="SPO04550.1"/>
    <property type="molecule type" value="Genomic_DNA"/>
</dbReference>
<keyword evidence="3" id="KW-0378">Hydrolase</keyword>
<dbReference type="Proteomes" id="UP001187682">
    <property type="component" value="Unassembled WGS sequence"/>
</dbReference>
<evidence type="ECO:0000259" key="2">
    <source>
        <dbReference type="Pfam" id="PF00149"/>
    </source>
</evidence>
<evidence type="ECO:0000313" key="3">
    <source>
        <dbReference type="EMBL" id="SPO04550.1"/>
    </source>
</evidence>
<dbReference type="SUPFAM" id="SSF56300">
    <property type="entry name" value="Metallo-dependent phosphatases"/>
    <property type="match status" value="1"/>
</dbReference>
<accession>A0AAE8N192</accession>
<dbReference type="GO" id="GO:0005737">
    <property type="term" value="C:cytoplasm"/>
    <property type="evidence" value="ECO:0007669"/>
    <property type="project" value="TreeGrafter"/>
</dbReference>
<dbReference type="Pfam" id="PF00149">
    <property type="entry name" value="Metallophos"/>
    <property type="match status" value="1"/>
</dbReference>
<evidence type="ECO:0000256" key="1">
    <source>
        <dbReference type="SAM" id="MobiDB-lite"/>
    </source>
</evidence>
<keyword evidence="4" id="KW-1185">Reference proteome</keyword>
<feature type="region of interest" description="Disordered" evidence="1">
    <location>
        <begin position="315"/>
        <end position="336"/>
    </location>
</feature>
<dbReference type="GO" id="GO:0004527">
    <property type="term" value="F:exonuclease activity"/>
    <property type="evidence" value="ECO:0007669"/>
    <property type="project" value="UniProtKB-KW"/>
</dbReference>
<organism evidence="3 4">
    <name type="scientific">Cephalotrichum gorgonifer</name>
    <dbReference type="NCBI Taxonomy" id="2041049"/>
    <lineage>
        <taxon>Eukaryota</taxon>
        <taxon>Fungi</taxon>
        <taxon>Dikarya</taxon>
        <taxon>Ascomycota</taxon>
        <taxon>Pezizomycotina</taxon>
        <taxon>Sordariomycetes</taxon>
        <taxon>Hypocreomycetidae</taxon>
        <taxon>Microascales</taxon>
        <taxon>Microascaceae</taxon>
        <taxon>Cephalotrichum</taxon>
    </lineage>
</organism>
<comment type="caution">
    <text evidence="3">The sequence shown here is derived from an EMBL/GenBank/DDBJ whole genome shotgun (WGS) entry which is preliminary data.</text>
</comment>
<feature type="domain" description="Calcineurin-like phosphoesterase" evidence="2">
    <location>
        <begin position="100"/>
        <end position="197"/>
    </location>
</feature>
<name>A0AAE8N192_9PEZI</name>
<reference evidence="3" key="1">
    <citation type="submission" date="2018-03" db="EMBL/GenBank/DDBJ databases">
        <authorList>
            <person name="Guldener U."/>
        </authorList>
    </citation>
    <scope>NUCLEOTIDE SEQUENCE</scope>
</reference>
<protein>
    <submittedName>
        <fullName evidence="3">Related to DNA repair exonuclease SIA1</fullName>
    </submittedName>
</protein>
<keyword evidence="3" id="KW-0540">Nuclease</keyword>
<dbReference type="AlphaFoldDB" id="A0AAE8N192"/>
<sequence>MLAVTELAPKPHERASASRLRNLNAHRHTTSREPAIDKLYDVVPSPTRFRSLFPSTNIPWKFTFGLLLTLTLLHLHLARTSTSHAPSRPPLLLPSSKTFKIVIFEDLHFGEAESTARGPSQDRATLRLMRSVLAAEAPDLVVLNGDLVTGGDTFRENSTSYVDLLVQPMVEARVPWASAYGNHDSRLNLSREAIFETETKYHLSLTSRPDDPSLPGLTNYFLPIAHRPDTGRPSAILWFFDSRGGRKSLEAGGTGRVGDEGDLIDKWVGPQTASWFLTTHALLAREHGRVLPSLAFVHIPTRSYLPAQDRISASFAPGMNHNDPADTQSNDPSPAHPAAAFVAALGSVEGLHSVHAAHNHGNDWCAPFDMRRGAKPFLCFGRHTGYGGFGGWTRGARVLELQFHESGEVALGPGEGMEVETWIRLEGGDVVGRVSLNETYGVDEYPVTEE</sequence>
<dbReference type="InterPro" id="IPR029052">
    <property type="entry name" value="Metallo-depent_PP-like"/>
</dbReference>
<gene>
    <name evidence="3" type="ORF">DNG_07235</name>
</gene>
<dbReference type="PANTHER" id="PTHR32440:SF11">
    <property type="entry name" value="METALLOPHOSPHOESTERASE DOMAIN-CONTAINING PROTEIN"/>
    <property type="match status" value="1"/>
</dbReference>